<feature type="region of interest" description="Disordered" evidence="3">
    <location>
        <begin position="224"/>
        <end position="243"/>
    </location>
</feature>
<dbReference type="Gene3D" id="1.20.1420.20">
    <property type="entry name" value="M75 peptidase, HXXE motif"/>
    <property type="match status" value="1"/>
</dbReference>
<dbReference type="Pfam" id="PF09375">
    <property type="entry name" value="Peptidase_M75"/>
    <property type="match status" value="1"/>
</dbReference>
<dbReference type="InterPro" id="IPR018976">
    <property type="entry name" value="Imelysin-like"/>
</dbReference>
<feature type="chain" id="PRO_5006063719" evidence="4">
    <location>
        <begin position="20"/>
        <end position="339"/>
    </location>
</feature>
<accession>A0A0P1GSH0</accession>
<organism evidence="6 7">
    <name type="scientific">Thalassovita mediterranea</name>
    <dbReference type="NCBI Taxonomy" id="340021"/>
    <lineage>
        <taxon>Bacteria</taxon>
        <taxon>Pseudomonadati</taxon>
        <taxon>Pseudomonadota</taxon>
        <taxon>Alphaproteobacteria</taxon>
        <taxon>Rhodobacterales</taxon>
        <taxon>Roseobacteraceae</taxon>
        <taxon>Thalassovita</taxon>
    </lineage>
</organism>
<evidence type="ECO:0000313" key="7">
    <source>
        <dbReference type="Proteomes" id="UP000051681"/>
    </source>
</evidence>
<dbReference type="AlphaFoldDB" id="A0A0P1GSH0"/>
<reference evidence="6 7" key="1">
    <citation type="submission" date="2015-09" db="EMBL/GenBank/DDBJ databases">
        <authorList>
            <consortium name="Swine Surveillance"/>
        </authorList>
    </citation>
    <scope>NUCLEOTIDE SEQUENCE [LARGE SCALE GENOMIC DNA]</scope>
    <source>
        <strain evidence="6 7">CECT 8383</strain>
    </source>
</reference>
<keyword evidence="6" id="KW-0449">Lipoprotein</keyword>
<dbReference type="InterPro" id="IPR034984">
    <property type="entry name" value="Imelysin-like_IPPA"/>
</dbReference>
<dbReference type="OrthoDB" id="5729110at2"/>
<name>A0A0P1GSH0_9RHOB</name>
<feature type="signal peptide" evidence="4">
    <location>
        <begin position="1"/>
        <end position="19"/>
    </location>
</feature>
<protein>
    <submittedName>
        <fullName evidence="6">Putative periplasmic lipoprotein</fullName>
    </submittedName>
</protein>
<evidence type="ECO:0000256" key="1">
    <source>
        <dbReference type="ARBA" id="ARBA00004196"/>
    </source>
</evidence>
<dbReference type="InterPro" id="IPR038352">
    <property type="entry name" value="Imelysin_sf"/>
</dbReference>
<evidence type="ECO:0000259" key="5">
    <source>
        <dbReference type="Pfam" id="PF09375"/>
    </source>
</evidence>
<dbReference type="Proteomes" id="UP000051681">
    <property type="component" value="Unassembled WGS sequence"/>
</dbReference>
<keyword evidence="2 4" id="KW-0732">Signal</keyword>
<dbReference type="EMBL" id="CYSF01000017">
    <property type="protein sequence ID" value="CUH85556.1"/>
    <property type="molecule type" value="Genomic_DNA"/>
</dbReference>
<feature type="domain" description="Imelysin-like" evidence="5">
    <location>
        <begin position="37"/>
        <end position="296"/>
    </location>
</feature>
<dbReference type="STRING" id="340021.TM5383_02790"/>
<sequence length="339" mass="37054">MLKPFATALALLLPATLTAQPAPERVGLVDRVLDQHILPGFDDLAKATSQLAMVAAQNCSPDNEDLREAYGRAFDAWVRVSHLRFGPSEVQNRAFALAFWPDPRNKTPKALARLLADQDVALLAPEEYTELSIAARGFYALEYLLYEPQLQQPAAYACALVQAGSADIARLSAAINADWADYADLMRAPHADGPYKTNAEATQELFKALLTGLQFTTDMRLGRPLGTFDRPRPKRAEARRSQRSTRHIALAVDELEELALMLAREGSGLQAELAVAFEDTHQAIDAIDSPDLSSVATPFGWLQADIVRLNLHSRITEELMPPLGEELGVPAGFNALDGD</sequence>
<comment type="subcellular location">
    <subcellularLocation>
        <location evidence="1">Cell envelope</location>
    </subcellularLocation>
</comment>
<keyword evidence="7" id="KW-1185">Reference proteome</keyword>
<gene>
    <name evidence="6" type="ORF">TM5383_02790</name>
</gene>
<proteinExistence type="predicted"/>
<evidence type="ECO:0000313" key="6">
    <source>
        <dbReference type="EMBL" id="CUH85556.1"/>
    </source>
</evidence>
<dbReference type="CDD" id="cd14659">
    <property type="entry name" value="Imelysin-like_IPPA"/>
    <property type="match status" value="1"/>
</dbReference>
<evidence type="ECO:0000256" key="4">
    <source>
        <dbReference type="SAM" id="SignalP"/>
    </source>
</evidence>
<dbReference type="GO" id="GO:0030313">
    <property type="term" value="C:cell envelope"/>
    <property type="evidence" value="ECO:0007669"/>
    <property type="project" value="UniProtKB-SubCell"/>
</dbReference>
<dbReference type="RefSeq" id="WP_058319631.1">
    <property type="nucleotide sequence ID" value="NZ_CYSF01000017.1"/>
</dbReference>
<evidence type="ECO:0000256" key="3">
    <source>
        <dbReference type="SAM" id="MobiDB-lite"/>
    </source>
</evidence>
<evidence type="ECO:0000256" key="2">
    <source>
        <dbReference type="ARBA" id="ARBA00022729"/>
    </source>
</evidence>
<feature type="compositionally biased region" description="Basic and acidic residues" evidence="3">
    <location>
        <begin position="229"/>
        <end position="240"/>
    </location>
</feature>